<feature type="compositionally biased region" description="Low complexity" evidence="1">
    <location>
        <begin position="655"/>
        <end position="692"/>
    </location>
</feature>
<feature type="region of interest" description="Disordered" evidence="1">
    <location>
        <begin position="169"/>
        <end position="280"/>
    </location>
</feature>
<feature type="region of interest" description="Disordered" evidence="1">
    <location>
        <begin position="301"/>
        <end position="374"/>
    </location>
</feature>
<name>A0A9Q0IJW1_9TELE</name>
<feature type="compositionally biased region" description="Polar residues" evidence="1">
    <location>
        <begin position="597"/>
        <end position="607"/>
    </location>
</feature>
<feature type="compositionally biased region" description="Polar residues" evidence="1">
    <location>
        <begin position="532"/>
        <end position="541"/>
    </location>
</feature>
<feature type="compositionally biased region" description="Polar residues" evidence="1">
    <location>
        <begin position="219"/>
        <end position="228"/>
    </location>
</feature>
<feature type="compositionally biased region" description="Gly residues" evidence="1">
    <location>
        <begin position="420"/>
        <end position="429"/>
    </location>
</feature>
<feature type="compositionally biased region" description="Low complexity" evidence="1">
    <location>
        <begin position="542"/>
        <end position="552"/>
    </location>
</feature>
<feature type="compositionally biased region" description="Low complexity" evidence="1">
    <location>
        <begin position="564"/>
        <end position="578"/>
    </location>
</feature>
<feature type="compositionally biased region" description="Polar residues" evidence="1">
    <location>
        <begin position="66"/>
        <end position="84"/>
    </location>
</feature>
<proteinExistence type="predicted"/>
<evidence type="ECO:0000313" key="2">
    <source>
        <dbReference type="EMBL" id="KAJ3600673.1"/>
    </source>
</evidence>
<feature type="compositionally biased region" description="Polar residues" evidence="1">
    <location>
        <begin position="256"/>
        <end position="268"/>
    </location>
</feature>
<feature type="region of interest" description="Disordered" evidence="1">
    <location>
        <begin position="66"/>
        <end position="85"/>
    </location>
</feature>
<comment type="caution">
    <text evidence="2">The sequence shown here is derived from an EMBL/GenBank/DDBJ whole genome shotgun (WGS) entry which is preliminary data.</text>
</comment>
<evidence type="ECO:0000313" key="3">
    <source>
        <dbReference type="Proteomes" id="UP001148018"/>
    </source>
</evidence>
<dbReference type="OrthoDB" id="416553at2759"/>
<feature type="compositionally biased region" description="Low complexity" evidence="1">
    <location>
        <begin position="308"/>
        <end position="323"/>
    </location>
</feature>
<keyword evidence="3" id="KW-1185">Reference proteome</keyword>
<feature type="region of interest" description="Disordered" evidence="1">
    <location>
        <begin position="519"/>
        <end position="692"/>
    </location>
</feature>
<protein>
    <submittedName>
        <fullName evidence="2">Uncharacterized protein</fullName>
    </submittedName>
</protein>
<organism evidence="2 3">
    <name type="scientific">Muraenolepis orangiensis</name>
    <name type="common">Patagonian moray cod</name>
    <dbReference type="NCBI Taxonomy" id="630683"/>
    <lineage>
        <taxon>Eukaryota</taxon>
        <taxon>Metazoa</taxon>
        <taxon>Chordata</taxon>
        <taxon>Craniata</taxon>
        <taxon>Vertebrata</taxon>
        <taxon>Euteleostomi</taxon>
        <taxon>Actinopterygii</taxon>
        <taxon>Neopterygii</taxon>
        <taxon>Teleostei</taxon>
        <taxon>Neoteleostei</taxon>
        <taxon>Acanthomorphata</taxon>
        <taxon>Zeiogadaria</taxon>
        <taxon>Gadariae</taxon>
        <taxon>Gadiformes</taxon>
        <taxon>Muraenolepidoidei</taxon>
        <taxon>Muraenolepididae</taxon>
        <taxon>Muraenolepis</taxon>
    </lineage>
</organism>
<sequence>MRGVWFTWASQDPTPPGCMSTARCSPLPTGDSASHWRLSLLSGDSASTLETQPPLWRLSLFSGDSASSLETQPPTGDSASSLETQPPLWGLSLPLETQPPLWRLSLPLETQPPLWRLSLPLETQPPFWRLSLPLETQPPTGDSASSLETQPPLWRLSLLSGPLGLPPPPLKRSFDIDDVDDIPSFSPASPAASPTSPTSSSSHLLLSNNKTNEGRGVGATQQSSSATFNNNNNAPYHSLHSRFAQGSGPGPGLKSRSVTGSLSFNHGNMNKPAFKNNGHGVGGVTRAASFQNRFNPNGYYSSMLSGPGSDNDSLHSSSSSLEYSGGGAPPATVAKYGNTYTGPPPAGEYQHHHLAPPQSPIQGGGGRSLGGNQSLKKVSLHGSVFHSEHQEAPGVVLGCVPELKGVGHGSMPSLDLQFGDRGGGGGGGREVVEREGGGTPLGLRYGNTDANRNGRSHHSGGAGIEVYSHLYSCSNDPNRSPHPRTLVMQSPQPTRAKEPPRLNKFPLDLENLTLNNESEAVVLSPPKPPPRSTGSTPQYPTSPSASLSSLESNPDTSPLGLHHPLSLFPQPSSPSPSSTRGSMPVPGVSRSPVPLSPAQTPQLQMLSGPQAVHLAGGGTGARAALRLPEETQDRPRDSVGSILQRIASFSRTHASDSSGGRSSQSPASQGLQGRRAAGRGLVARPPAQRGLG</sequence>
<dbReference type="EMBL" id="JANIIK010000047">
    <property type="protein sequence ID" value="KAJ3600673.1"/>
    <property type="molecule type" value="Genomic_DNA"/>
</dbReference>
<feature type="compositionally biased region" description="Low complexity" evidence="1">
    <location>
        <begin position="183"/>
        <end position="202"/>
    </location>
</feature>
<feature type="region of interest" description="Disordered" evidence="1">
    <location>
        <begin position="473"/>
        <end position="502"/>
    </location>
</feature>
<dbReference type="Proteomes" id="UP001148018">
    <property type="component" value="Unassembled WGS sequence"/>
</dbReference>
<gene>
    <name evidence="2" type="ORF">NHX12_031651</name>
</gene>
<reference evidence="2" key="1">
    <citation type="submission" date="2022-07" db="EMBL/GenBank/DDBJ databases">
        <title>Chromosome-level genome of Muraenolepis orangiensis.</title>
        <authorList>
            <person name="Kim J."/>
        </authorList>
    </citation>
    <scope>NUCLEOTIDE SEQUENCE</scope>
    <source>
        <strain evidence="2">KU_S4_2022</strain>
        <tissue evidence="2">Muscle</tissue>
    </source>
</reference>
<evidence type="ECO:0000256" key="1">
    <source>
        <dbReference type="SAM" id="MobiDB-lite"/>
    </source>
</evidence>
<feature type="compositionally biased region" description="Basic and acidic residues" evidence="1">
    <location>
        <begin position="627"/>
        <end position="637"/>
    </location>
</feature>
<dbReference type="AlphaFoldDB" id="A0A9Q0IJW1"/>
<feature type="region of interest" description="Disordered" evidence="1">
    <location>
        <begin position="420"/>
        <end position="461"/>
    </location>
</feature>
<accession>A0A9Q0IJW1</accession>